<dbReference type="InterPro" id="IPR001455">
    <property type="entry name" value="TusA-like"/>
</dbReference>
<evidence type="ECO:0000259" key="2">
    <source>
        <dbReference type="PROSITE" id="PS01148"/>
    </source>
</evidence>
<keyword evidence="3" id="KW-0808">Transferase</keyword>
<dbReference type="EMBL" id="SOBR01000008">
    <property type="protein sequence ID" value="TDU19294.1"/>
    <property type="molecule type" value="Genomic_DNA"/>
</dbReference>
<organism evidence="3 4">
    <name type="scientific">Chromohalobacter marismortui</name>
    <dbReference type="NCBI Taxonomy" id="42055"/>
    <lineage>
        <taxon>Bacteria</taxon>
        <taxon>Pseudomonadati</taxon>
        <taxon>Pseudomonadota</taxon>
        <taxon>Gammaproteobacteria</taxon>
        <taxon>Oceanospirillales</taxon>
        <taxon>Halomonadaceae</taxon>
        <taxon>Chromohalobacter</taxon>
    </lineage>
</organism>
<protein>
    <submittedName>
        <fullName evidence="3">TusA-related sulfurtransferase</fullName>
    </submittedName>
</protein>
<evidence type="ECO:0000313" key="4">
    <source>
        <dbReference type="Proteomes" id="UP000295380"/>
    </source>
</evidence>
<dbReference type="OrthoDB" id="9797551at2"/>
<dbReference type="AlphaFoldDB" id="A0A4R7NFI5"/>
<dbReference type="Gene3D" id="3.30.110.40">
    <property type="entry name" value="TusA-like domain"/>
    <property type="match status" value="1"/>
</dbReference>
<evidence type="ECO:0000256" key="1">
    <source>
        <dbReference type="ARBA" id="ARBA00008984"/>
    </source>
</evidence>
<dbReference type="RefSeq" id="WP_133698259.1">
    <property type="nucleotide sequence ID" value="NZ_SOBR01000008.1"/>
</dbReference>
<dbReference type="Proteomes" id="UP000295380">
    <property type="component" value="Unassembled WGS sequence"/>
</dbReference>
<keyword evidence="4" id="KW-1185">Reference proteome</keyword>
<dbReference type="PANTHER" id="PTHR33279:SF2">
    <property type="entry name" value="SULFUR CARRIER PROTEIN TUSA"/>
    <property type="match status" value="1"/>
</dbReference>
<dbReference type="PROSITE" id="PS01148">
    <property type="entry name" value="UPF0033"/>
    <property type="match status" value="1"/>
</dbReference>
<comment type="caution">
    <text evidence="3">The sequence shown here is derived from an EMBL/GenBank/DDBJ whole genome shotgun (WGS) entry which is preliminary data.</text>
</comment>
<sequence length="83" mass="9060">MALQPDHVLDACGLHCPLPLLKAKQALSTLEVGALLEVQATDAGSWQDFESFAAQGVHQLEAREEKGGIYHYWLRKGERGSTA</sequence>
<dbReference type="InterPro" id="IPR036868">
    <property type="entry name" value="TusA-like_sf"/>
</dbReference>
<proteinExistence type="inferred from homology"/>
<dbReference type="CDD" id="cd00291">
    <property type="entry name" value="SirA_YedF_YeeD"/>
    <property type="match status" value="1"/>
</dbReference>
<dbReference type="SUPFAM" id="SSF64307">
    <property type="entry name" value="SirA-like"/>
    <property type="match status" value="1"/>
</dbReference>
<name>A0A4R7NFI5_9GAMM</name>
<comment type="similarity">
    <text evidence="1">Belongs to the sulfur carrier protein TusA family.</text>
</comment>
<feature type="domain" description="UPF0033" evidence="2">
    <location>
        <begin position="9"/>
        <end position="33"/>
    </location>
</feature>
<dbReference type="GO" id="GO:0016740">
    <property type="term" value="F:transferase activity"/>
    <property type="evidence" value="ECO:0007669"/>
    <property type="project" value="UniProtKB-KW"/>
</dbReference>
<gene>
    <name evidence="3" type="ORF">C8E00_10883</name>
</gene>
<accession>A0A4R7NFI5</accession>
<dbReference type="PANTHER" id="PTHR33279">
    <property type="entry name" value="SULFUR CARRIER PROTEIN YEDF-RELATED"/>
    <property type="match status" value="1"/>
</dbReference>
<reference evidence="3 4" key="1">
    <citation type="submission" date="2019-03" db="EMBL/GenBank/DDBJ databases">
        <title>Genomic Encyclopedia of Type Strains, Phase IV (KMG-IV): sequencing the most valuable type-strain genomes for metagenomic binning, comparative biology and taxonomic classification.</title>
        <authorList>
            <person name="Goeker M."/>
        </authorList>
    </citation>
    <scope>NUCLEOTIDE SEQUENCE [LARGE SCALE GENOMIC DNA]</scope>
    <source>
        <strain evidence="3 4">DSM 6770</strain>
    </source>
</reference>
<evidence type="ECO:0000313" key="3">
    <source>
        <dbReference type="EMBL" id="TDU19294.1"/>
    </source>
</evidence>
<dbReference type="Pfam" id="PF01206">
    <property type="entry name" value="TusA"/>
    <property type="match status" value="1"/>
</dbReference>